<evidence type="ECO:0000256" key="3">
    <source>
        <dbReference type="ARBA" id="ARBA00022697"/>
    </source>
</evidence>
<evidence type="ECO:0000256" key="6">
    <source>
        <dbReference type="ARBA" id="ARBA00022840"/>
    </source>
</evidence>
<evidence type="ECO:0000256" key="7">
    <source>
        <dbReference type="HAMAP-Rule" id="MF_00384"/>
    </source>
</evidence>
<keyword evidence="7" id="KW-0963">Cytoplasm</keyword>
<dbReference type="Pfam" id="PF08544">
    <property type="entry name" value="GHMP_kinases_C"/>
    <property type="match status" value="1"/>
</dbReference>
<dbReference type="InterPro" id="IPR014721">
    <property type="entry name" value="Ribsml_uS5_D2-typ_fold_subgr"/>
</dbReference>
<dbReference type="UniPathway" id="UPA00050">
    <property type="reaction ID" value="UER00064"/>
</dbReference>
<dbReference type="HAMAP" id="MF_00384">
    <property type="entry name" value="Homoser_kinase"/>
    <property type="match status" value="1"/>
</dbReference>
<dbReference type="PANTHER" id="PTHR20861:SF1">
    <property type="entry name" value="HOMOSERINE KINASE"/>
    <property type="match status" value="1"/>
</dbReference>
<dbReference type="SUPFAM" id="SSF54211">
    <property type="entry name" value="Ribosomal protein S5 domain 2-like"/>
    <property type="match status" value="1"/>
</dbReference>
<accession>A0A7V5HZA9</accession>
<proteinExistence type="inferred from homology"/>
<keyword evidence="5 7" id="KW-0418">Kinase</keyword>
<dbReference type="EMBL" id="DRTT01000108">
    <property type="protein sequence ID" value="HHF98599.1"/>
    <property type="molecule type" value="Genomic_DNA"/>
</dbReference>
<keyword evidence="1 7" id="KW-0028">Amino-acid biosynthesis</keyword>
<dbReference type="Gene3D" id="3.30.70.890">
    <property type="entry name" value="GHMP kinase, C-terminal domain"/>
    <property type="match status" value="1"/>
</dbReference>
<name>A0A7V5HZA9_UNCAE</name>
<evidence type="ECO:0000259" key="9">
    <source>
        <dbReference type="Pfam" id="PF00288"/>
    </source>
</evidence>
<comment type="pathway">
    <text evidence="7">Amino-acid biosynthesis; L-threonine biosynthesis; L-threonine from L-aspartate: step 4/5.</text>
</comment>
<feature type="domain" description="GHMP kinase C-terminal" evidence="10">
    <location>
        <begin position="211"/>
        <end position="279"/>
    </location>
</feature>
<dbReference type="NCBIfam" id="TIGR00191">
    <property type="entry name" value="thrB"/>
    <property type="match status" value="1"/>
</dbReference>
<dbReference type="GO" id="GO:0005737">
    <property type="term" value="C:cytoplasm"/>
    <property type="evidence" value="ECO:0007669"/>
    <property type="project" value="UniProtKB-SubCell"/>
</dbReference>
<gene>
    <name evidence="7" type="primary">thrB</name>
    <name evidence="11" type="ORF">ENL39_03825</name>
</gene>
<comment type="similarity">
    <text evidence="7">Belongs to the GHMP kinase family. Homoserine kinase subfamily.</text>
</comment>
<keyword evidence="2 7" id="KW-0808">Transferase</keyword>
<comment type="function">
    <text evidence="7">Catalyzes the ATP-dependent phosphorylation of L-homoserine to L-homoserine phosphate.</text>
</comment>
<dbReference type="GO" id="GO:0004413">
    <property type="term" value="F:homoserine kinase activity"/>
    <property type="evidence" value="ECO:0007669"/>
    <property type="project" value="UniProtKB-UniRule"/>
</dbReference>
<evidence type="ECO:0000256" key="1">
    <source>
        <dbReference type="ARBA" id="ARBA00022605"/>
    </source>
</evidence>
<dbReference type="Gene3D" id="3.30.230.10">
    <property type="match status" value="1"/>
</dbReference>
<evidence type="ECO:0000256" key="8">
    <source>
        <dbReference type="NCBIfam" id="TIGR00191"/>
    </source>
</evidence>
<dbReference type="Pfam" id="PF00288">
    <property type="entry name" value="GHMP_kinases_N"/>
    <property type="match status" value="1"/>
</dbReference>
<dbReference type="PRINTS" id="PR00958">
    <property type="entry name" value="HOMSERKINASE"/>
</dbReference>
<organism evidence="11">
    <name type="scientific">Aerophobetes bacterium</name>
    <dbReference type="NCBI Taxonomy" id="2030807"/>
    <lineage>
        <taxon>Bacteria</taxon>
        <taxon>Candidatus Aerophobota</taxon>
    </lineage>
</organism>
<reference evidence="11" key="1">
    <citation type="journal article" date="2020" name="mSystems">
        <title>Genome- and Community-Level Interaction Insights into Carbon Utilization and Element Cycling Functions of Hydrothermarchaeota in Hydrothermal Sediment.</title>
        <authorList>
            <person name="Zhou Z."/>
            <person name="Liu Y."/>
            <person name="Xu W."/>
            <person name="Pan J."/>
            <person name="Luo Z.H."/>
            <person name="Li M."/>
        </authorList>
    </citation>
    <scope>NUCLEOTIDE SEQUENCE [LARGE SCALE GENOMIC DNA]</scope>
    <source>
        <strain evidence="11">HyVt-92</strain>
    </source>
</reference>
<dbReference type="AlphaFoldDB" id="A0A7V5HZA9"/>
<evidence type="ECO:0000313" key="11">
    <source>
        <dbReference type="EMBL" id="HHF98599.1"/>
    </source>
</evidence>
<protein>
    <recommendedName>
        <fullName evidence="7 8">Homoserine kinase</fullName>
        <shortName evidence="7">HK</shortName>
        <shortName evidence="7">HSK</shortName>
        <ecNumber evidence="7 8">2.7.1.39</ecNumber>
    </recommendedName>
</protein>
<keyword evidence="4 7" id="KW-0547">Nucleotide-binding</keyword>
<sequence length="304" mass="33201">MKKVKVTVPASTTNLGCGFDCLGLALSLYNSIEIEKIKEKKVIVEVKGEGEGVIPLNDKNIIFPALKMVFEKAGEKVEGIKIKEENNIPLERGLGSSAATRIGAIVAACNLLDLNLSRKEILKMASSLEGHPDNAAASLLGGFVAVADDEKEPYWVRLSVPENLRVCVILPEVKIPTEKAREALPEKVPLKDAIFNLSRVSILIPSLVQGRWENLAFATQDKIHQPYRSKLLPQMRKVFEAALSQGAKGVFLSGAGSGIAAFCLEEEAEKIGEAMKKVFLEEGIKSYFLILSIDNKGCRVNEKR</sequence>
<evidence type="ECO:0000256" key="4">
    <source>
        <dbReference type="ARBA" id="ARBA00022741"/>
    </source>
</evidence>
<feature type="domain" description="GHMP kinase N-terminal" evidence="9">
    <location>
        <begin position="60"/>
        <end position="142"/>
    </location>
</feature>
<dbReference type="InterPro" id="IPR020568">
    <property type="entry name" value="Ribosomal_Su5_D2-typ_SF"/>
</dbReference>
<evidence type="ECO:0000256" key="2">
    <source>
        <dbReference type="ARBA" id="ARBA00022679"/>
    </source>
</evidence>
<feature type="binding site" evidence="7">
    <location>
        <begin position="89"/>
        <end position="99"/>
    </location>
    <ligand>
        <name>ATP</name>
        <dbReference type="ChEBI" id="CHEBI:30616"/>
    </ligand>
</feature>
<dbReference type="GO" id="GO:0005524">
    <property type="term" value="F:ATP binding"/>
    <property type="evidence" value="ECO:0007669"/>
    <property type="project" value="UniProtKB-UniRule"/>
</dbReference>
<dbReference type="InterPro" id="IPR036554">
    <property type="entry name" value="GHMP_kinase_C_sf"/>
</dbReference>
<dbReference type="PANTHER" id="PTHR20861">
    <property type="entry name" value="HOMOSERINE/4-DIPHOSPHOCYTIDYL-2-C-METHYL-D-ERYTHRITOL KINASE"/>
    <property type="match status" value="1"/>
</dbReference>
<dbReference type="InterPro" id="IPR000870">
    <property type="entry name" value="Homoserine_kinase"/>
</dbReference>
<comment type="caution">
    <text evidence="11">The sequence shown here is derived from an EMBL/GenBank/DDBJ whole genome shotgun (WGS) entry which is preliminary data.</text>
</comment>
<keyword evidence="3 7" id="KW-0791">Threonine biosynthesis</keyword>
<dbReference type="PIRSF" id="PIRSF000676">
    <property type="entry name" value="Homoser_kin"/>
    <property type="match status" value="1"/>
</dbReference>
<dbReference type="EC" id="2.7.1.39" evidence="7 8"/>
<dbReference type="SUPFAM" id="SSF55060">
    <property type="entry name" value="GHMP Kinase, C-terminal domain"/>
    <property type="match status" value="1"/>
</dbReference>
<comment type="catalytic activity">
    <reaction evidence="7">
        <text>L-homoserine + ATP = O-phospho-L-homoserine + ADP + H(+)</text>
        <dbReference type="Rhea" id="RHEA:13985"/>
        <dbReference type="ChEBI" id="CHEBI:15378"/>
        <dbReference type="ChEBI" id="CHEBI:30616"/>
        <dbReference type="ChEBI" id="CHEBI:57476"/>
        <dbReference type="ChEBI" id="CHEBI:57590"/>
        <dbReference type="ChEBI" id="CHEBI:456216"/>
        <dbReference type="EC" id="2.7.1.39"/>
    </reaction>
</comment>
<dbReference type="NCBIfam" id="NF002288">
    <property type="entry name" value="PRK01212.1-4"/>
    <property type="match status" value="1"/>
</dbReference>
<dbReference type="Proteomes" id="UP000886070">
    <property type="component" value="Unassembled WGS sequence"/>
</dbReference>
<dbReference type="InterPro" id="IPR013750">
    <property type="entry name" value="GHMP_kinase_C_dom"/>
</dbReference>
<evidence type="ECO:0000259" key="10">
    <source>
        <dbReference type="Pfam" id="PF08544"/>
    </source>
</evidence>
<evidence type="ECO:0000256" key="5">
    <source>
        <dbReference type="ARBA" id="ARBA00022777"/>
    </source>
</evidence>
<keyword evidence="6 7" id="KW-0067">ATP-binding</keyword>
<dbReference type="GO" id="GO:0009088">
    <property type="term" value="P:threonine biosynthetic process"/>
    <property type="evidence" value="ECO:0007669"/>
    <property type="project" value="UniProtKB-UniRule"/>
</dbReference>
<dbReference type="InterPro" id="IPR006204">
    <property type="entry name" value="GHMP_kinase_N_dom"/>
</dbReference>
<comment type="subcellular location">
    <subcellularLocation>
        <location evidence="7">Cytoplasm</location>
    </subcellularLocation>
</comment>